<keyword evidence="1" id="KW-0472">Membrane</keyword>
<organism evidence="2">
    <name type="scientific">uncultured Sulfurovum sp</name>
    <dbReference type="NCBI Taxonomy" id="269237"/>
    <lineage>
        <taxon>Bacteria</taxon>
        <taxon>Pseudomonadati</taxon>
        <taxon>Campylobacterota</taxon>
        <taxon>Epsilonproteobacteria</taxon>
        <taxon>Campylobacterales</taxon>
        <taxon>Sulfurovaceae</taxon>
        <taxon>Sulfurovum</taxon>
        <taxon>environmental samples</taxon>
    </lineage>
</organism>
<proteinExistence type="predicted"/>
<gene>
    <name evidence="2" type="ORF">HELGO_WM17664</name>
</gene>
<evidence type="ECO:0000256" key="1">
    <source>
        <dbReference type="SAM" id="Phobius"/>
    </source>
</evidence>
<feature type="transmembrane region" description="Helical" evidence="1">
    <location>
        <begin position="6"/>
        <end position="23"/>
    </location>
</feature>
<keyword evidence="1" id="KW-0812">Transmembrane</keyword>
<reference evidence="2" key="1">
    <citation type="submission" date="2020-01" db="EMBL/GenBank/DDBJ databases">
        <authorList>
            <person name="Meier V. D."/>
            <person name="Meier V D."/>
        </authorList>
    </citation>
    <scope>NUCLEOTIDE SEQUENCE</scope>
    <source>
        <strain evidence="2">HLG_WM_MAG_05</strain>
    </source>
</reference>
<evidence type="ECO:0000313" key="2">
    <source>
        <dbReference type="EMBL" id="CAA6819609.1"/>
    </source>
</evidence>
<sequence>MPADNIIHYILYGLILVATFIILKSPKKDDKDKKNEDN</sequence>
<dbReference type="AlphaFoldDB" id="A0A6S6TYL1"/>
<dbReference type="EMBL" id="CACVAU010000057">
    <property type="protein sequence ID" value="CAA6819609.1"/>
    <property type="molecule type" value="Genomic_DNA"/>
</dbReference>
<keyword evidence="1" id="KW-1133">Transmembrane helix</keyword>
<protein>
    <submittedName>
        <fullName evidence="2">Uncharacterized protein</fullName>
    </submittedName>
</protein>
<name>A0A6S6TYL1_9BACT</name>
<accession>A0A6S6TYL1</accession>